<dbReference type="InterPro" id="IPR001650">
    <property type="entry name" value="Helicase_C-like"/>
</dbReference>
<evidence type="ECO:0000313" key="5">
    <source>
        <dbReference type="EMBL" id="CAE7244996.1"/>
    </source>
</evidence>
<evidence type="ECO:0000256" key="1">
    <source>
        <dbReference type="ARBA" id="ARBA00022801"/>
    </source>
</evidence>
<evidence type="ECO:0000313" key="6">
    <source>
        <dbReference type="Proteomes" id="UP000604046"/>
    </source>
</evidence>
<evidence type="ECO:0000256" key="2">
    <source>
        <dbReference type="SAM" id="MobiDB-lite"/>
    </source>
</evidence>
<dbReference type="GO" id="GO:0031297">
    <property type="term" value="P:replication fork processing"/>
    <property type="evidence" value="ECO:0007669"/>
    <property type="project" value="TreeGrafter"/>
</dbReference>
<protein>
    <submittedName>
        <fullName evidence="5">ZRANB3 protein</fullName>
    </submittedName>
</protein>
<name>A0A812LF82_9DINO</name>
<dbReference type="PANTHER" id="PTHR45766">
    <property type="entry name" value="DNA ANNEALING HELICASE AND ENDONUCLEASE ZRANB3 FAMILY MEMBER"/>
    <property type="match status" value="1"/>
</dbReference>
<dbReference type="Gene3D" id="3.40.50.10810">
    <property type="entry name" value="Tandem AAA-ATPase domain"/>
    <property type="match status" value="1"/>
</dbReference>
<dbReference type="GO" id="GO:0005524">
    <property type="term" value="F:ATP binding"/>
    <property type="evidence" value="ECO:0007669"/>
    <property type="project" value="InterPro"/>
</dbReference>
<dbReference type="Pfam" id="PF00176">
    <property type="entry name" value="SNF2-rel_dom"/>
    <property type="match status" value="1"/>
</dbReference>
<gene>
    <name evidence="5" type="primary">ZRANB3</name>
    <name evidence="5" type="ORF">SNAT2548_LOCUS11517</name>
</gene>
<reference evidence="5" key="1">
    <citation type="submission" date="2021-02" db="EMBL/GenBank/DDBJ databases">
        <authorList>
            <person name="Dougan E. K."/>
            <person name="Rhodes N."/>
            <person name="Thang M."/>
            <person name="Chan C."/>
        </authorList>
    </citation>
    <scope>NUCLEOTIDE SEQUENCE</scope>
</reference>
<dbReference type="SMART" id="SM00487">
    <property type="entry name" value="DEXDc"/>
    <property type="match status" value="1"/>
</dbReference>
<dbReference type="GO" id="GO:0006281">
    <property type="term" value="P:DNA repair"/>
    <property type="evidence" value="ECO:0007669"/>
    <property type="project" value="TreeGrafter"/>
</dbReference>
<feature type="non-terminal residue" evidence="5">
    <location>
        <position position="1"/>
    </location>
</feature>
<dbReference type="PANTHER" id="PTHR45766:SF6">
    <property type="entry name" value="SWI_SNF-RELATED MATRIX-ASSOCIATED ACTIN-DEPENDENT REGULATOR OF CHROMATIN SUBFAMILY A-LIKE PROTEIN 1"/>
    <property type="match status" value="1"/>
</dbReference>
<comment type="caution">
    <text evidence="5">The sequence shown here is derived from an EMBL/GenBank/DDBJ whole genome shotgun (WGS) entry which is preliminary data.</text>
</comment>
<dbReference type="GO" id="GO:0043596">
    <property type="term" value="C:nuclear replication fork"/>
    <property type="evidence" value="ECO:0007669"/>
    <property type="project" value="TreeGrafter"/>
</dbReference>
<dbReference type="InterPro" id="IPR027417">
    <property type="entry name" value="P-loop_NTPase"/>
</dbReference>
<dbReference type="InterPro" id="IPR049730">
    <property type="entry name" value="SNF2/RAD54-like_C"/>
</dbReference>
<feature type="compositionally biased region" description="Basic and acidic residues" evidence="2">
    <location>
        <begin position="586"/>
        <end position="600"/>
    </location>
</feature>
<dbReference type="CDD" id="cd18793">
    <property type="entry name" value="SF2_C_SNF"/>
    <property type="match status" value="1"/>
</dbReference>
<organism evidence="5 6">
    <name type="scientific">Symbiodinium natans</name>
    <dbReference type="NCBI Taxonomy" id="878477"/>
    <lineage>
        <taxon>Eukaryota</taxon>
        <taxon>Sar</taxon>
        <taxon>Alveolata</taxon>
        <taxon>Dinophyceae</taxon>
        <taxon>Suessiales</taxon>
        <taxon>Symbiodiniaceae</taxon>
        <taxon>Symbiodinium</taxon>
    </lineage>
</organism>
<dbReference type="Pfam" id="PF00271">
    <property type="entry name" value="Helicase_C"/>
    <property type="match status" value="1"/>
</dbReference>
<feature type="region of interest" description="Disordered" evidence="2">
    <location>
        <begin position="586"/>
        <end position="637"/>
    </location>
</feature>
<dbReference type="SUPFAM" id="SSF52540">
    <property type="entry name" value="P-loop containing nucleoside triphosphate hydrolases"/>
    <property type="match status" value="2"/>
</dbReference>
<dbReference type="AlphaFoldDB" id="A0A812LF82"/>
<feature type="domain" description="Helicase C-terminal" evidence="4">
    <location>
        <begin position="443"/>
        <end position="602"/>
    </location>
</feature>
<dbReference type="InterPro" id="IPR000330">
    <property type="entry name" value="SNF2_N"/>
</dbReference>
<dbReference type="InterPro" id="IPR038718">
    <property type="entry name" value="SNF2-like_sf"/>
</dbReference>
<dbReference type="PROSITE" id="PS51192">
    <property type="entry name" value="HELICASE_ATP_BIND_1"/>
    <property type="match status" value="1"/>
</dbReference>
<dbReference type="GO" id="GO:0016787">
    <property type="term" value="F:hydrolase activity"/>
    <property type="evidence" value="ECO:0007669"/>
    <property type="project" value="UniProtKB-KW"/>
</dbReference>
<dbReference type="InterPro" id="IPR014001">
    <property type="entry name" value="Helicase_ATP-bd"/>
</dbReference>
<keyword evidence="6" id="KW-1185">Reference proteome</keyword>
<dbReference type="SMART" id="SM00490">
    <property type="entry name" value="HELICc"/>
    <property type="match status" value="1"/>
</dbReference>
<sequence>MEPNWLPPLRQQLSLRKKGGDRLCSLKWSSDGGLILTLLSGDPLRTLTKVGRDATFQELKQKLLRELNVEDRHLSFLRGAEPVGLDERIGELNGVVLQQQEVPLSEDGFSLLPYQRSAVEYALQRAGRVLLGHEMGLGKTVIALAVCANYRQDWPVLVVAPTVLLNQWSDEIQRWLPDVPAEGIQVIRKVMHMKNKQKVPVEIRPTAQFVLVSYGLVVGQMQRKGVANGTGGQSNGHLRVAADGQPYRTVIIDEAHALKDFKTQRTKTLIPILHTATRAILMTGTPLANSSAGDILPLMAAVIGNRIRLPPLDKWCTHFCAENRAFNTGYRTINRWTGVCKEHEDKLSELLRLFMVRRTKEEVLAELPPKRRLKVHLELTPSEMGPVAKQQQLVSDFEKAAKERPEGGDEIDSLPSHEIMKIFKLLAEAKQTAVCDWLHTSFFDEQAGVKTKVLIFAHHKCVHDKLAEFFRKQLGEGSCGDLWVHITGDTSPNERNRQLTTFKSADGCRFAVLALTACNTGLNLDIADTCIFAELCWTPSALNQAESRIHRMGQQASRVLVYYLVAGGRGSPDEIMFNALARKSETASRVVDQEKDHPSALRESQLLTPKRKRRSNDLDDAGETPEPKPKRPARRQP</sequence>
<proteinExistence type="predicted"/>
<evidence type="ECO:0000259" key="4">
    <source>
        <dbReference type="PROSITE" id="PS51194"/>
    </source>
</evidence>
<keyword evidence="1" id="KW-0378">Hydrolase</keyword>
<evidence type="ECO:0000259" key="3">
    <source>
        <dbReference type="PROSITE" id="PS51192"/>
    </source>
</evidence>
<dbReference type="Gene3D" id="3.40.50.300">
    <property type="entry name" value="P-loop containing nucleotide triphosphate hydrolases"/>
    <property type="match status" value="1"/>
</dbReference>
<feature type="domain" description="Helicase ATP-binding" evidence="3">
    <location>
        <begin position="120"/>
        <end position="304"/>
    </location>
</feature>
<dbReference type="OrthoDB" id="2801544at2759"/>
<dbReference type="EMBL" id="CAJNDS010001037">
    <property type="protein sequence ID" value="CAE7244996.1"/>
    <property type="molecule type" value="Genomic_DNA"/>
</dbReference>
<dbReference type="Proteomes" id="UP000604046">
    <property type="component" value="Unassembled WGS sequence"/>
</dbReference>
<accession>A0A812LF82</accession>
<dbReference type="PROSITE" id="PS51194">
    <property type="entry name" value="HELICASE_CTER"/>
    <property type="match status" value="1"/>
</dbReference>